<dbReference type="PANTHER" id="PTHR45947:SF3">
    <property type="entry name" value="SULFOQUINOVOSYL TRANSFERASE SQD2"/>
    <property type="match status" value="1"/>
</dbReference>
<sequence>MSKPEIVYMVSRFPRTSETFIVRELDGLAGLGRFDVSVRSLFPSPDTAVHSVAERWAAVLVRPGAVAIARGVFWALVRHPLAFLGVLATVIGEHLRAPRLGARALVTTAIGCAHARDLAPRSRSAHIHAHYATYPALAAWVCHRLTGISYSFTAHAHDLYVDQVMLGRKVSDAALVVTISDFNRAILTGLHTGTDVHVVHCGINTSGYRFEPRVIPAQGPIRAVCVASLQEYKGHEVLLCALAKGGPGVGRIQLDLIGDGPLRDELEQLSLELGLADRVRFLGAQTETVVAAKLAAAELFVLPSVVAADGQMEGLPVALMEALASGLPCVSTSLSGIPEIIVDGVTGRLARPGDAKDLRDALESVVSGGEDVAGFAAAGRALVEQDFDLRTTVEKLADLLEPVFTNRRD</sequence>
<dbReference type="InterPro" id="IPR001296">
    <property type="entry name" value="Glyco_trans_1"/>
</dbReference>
<dbReference type="GO" id="GO:0016757">
    <property type="term" value="F:glycosyltransferase activity"/>
    <property type="evidence" value="ECO:0007669"/>
    <property type="project" value="InterPro"/>
</dbReference>
<name>A0A2G3PHU9_WILMA</name>
<evidence type="ECO:0000313" key="4">
    <source>
        <dbReference type="Proteomes" id="UP000225108"/>
    </source>
</evidence>
<reference evidence="3 4" key="1">
    <citation type="submission" date="2017-10" db="EMBL/GenBank/DDBJ databases">
        <title>The draft genome sequence of Williamsia sp. BULT 1.1 isolated from the semi-arid grassland soils from South Africa.</title>
        <authorList>
            <person name="Kabwe M.H."/>
            <person name="Govender N."/>
            <person name="Mutseka Lunga P."/>
            <person name="Vikram S."/>
            <person name="Makhalanyane T.P."/>
        </authorList>
    </citation>
    <scope>NUCLEOTIDE SEQUENCE [LARGE SCALE GENOMIC DNA]</scope>
    <source>
        <strain evidence="3 4">BULT 1.1</strain>
    </source>
</reference>
<evidence type="ECO:0000313" key="3">
    <source>
        <dbReference type="EMBL" id="PHV65385.1"/>
    </source>
</evidence>
<accession>A0A2G3PHU9</accession>
<dbReference type="Proteomes" id="UP000225108">
    <property type="component" value="Unassembled WGS sequence"/>
</dbReference>
<dbReference type="AlphaFoldDB" id="A0A2G3PHU9"/>
<dbReference type="EMBL" id="PEBD01000010">
    <property type="protein sequence ID" value="PHV65385.1"/>
    <property type="molecule type" value="Genomic_DNA"/>
</dbReference>
<feature type="domain" description="Glycosyl transferase family 1" evidence="2">
    <location>
        <begin position="218"/>
        <end position="380"/>
    </location>
</feature>
<dbReference type="SUPFAM" id="SSF53756">
    <property type="entry name" value="UDP-Glycosyltransferase/glycogen phosphorylase"/>
    <property type="match status" value="1"/>
</dbReference>
<dbReference type="PANTHER" id="PTHR45947">
    <property type="entry name" value="SULFOQUINOVOSYL TRANSFERASE SQD2"/>
    <property type="match status" value="1"/>
</dbReference>
<evidence type="ECO:0000256" key="1">
    <source>
        <dbReference type="ARBA" id="ARBA00022679"/>
    </source>
</evidence>
<dbReference type="Pfam" id="PF00534">
    <property type="entry name" value="Glycos_transf_1"/>
    <property type="match status" value="1"/>
</dbReference>
<organism evidence="3 4">
    <name type="scientific">Williamsia marianensis</name>
    <dbReference type="NCBI Taxonomy" id="85044"/>
    <lineage>
        <taxon>Bacteria</taxon>
        <taxon>Bacillati</taxon>
        <taxon>Actinomycetota</taxon>
        <taxon>Actinomycetes</taxon>
        <taxon>Mycobacteriales</taxon>
        <taxon>Nocardiaceae</taxon>
        <taxon>Williamsia</taxon>
    </lineage>
</organism>
<gene>
    <name evidence="3" type="ORF">CSW57_16525</name>
</gene>
<comment type="caution">
    <text evidence="3">The sequence shown here is derived from an EMBL/GenBank/DDBJ whole genome shotgun (WGS) entry which is preliminary data.</text>
</comment>
<dbReference type="RefSeq" id="WP_099383779.1">
    <property type="nucleotide sequence ID" value="NZ_PEBD01000010.1"/>
</dbReference>
<proteinExistence type="predicted"/>
<evidence type="ECO:0000259" key="2">
    <source>
        <dbReference type="Pfam" id="PF00534"/>
    </source>
</evidence>
<dbReference type="InterPro" id="IPR050194">
    <property type="entry name" value="Glycosyltransferase_grp1"/>
</dbReference>
<dbReference type="Gene3D" id="3.40.50.2000">
    <property type="entry name" value="Glycogen Phosphorylase B"/>
    <property type="match status" value="2"/>
</dbReference>
<protein>
    <submittedName>
        <fullName evidence="3">Colanic acid biosynthesis glycosyltransferase WcaL</fullName>
    </submittedName>
</protein>
<keyword evidence="1 3" id="KW-0808">Transferase</keyword>